<evidence type="ECO:0000256" key="3">
    <source>
        <dbReference type="ARBA" id="ARBA00023274"/>
    </source>
</evidence>
<dbReference type="InterPro" id="IPR023673">
    <property type="entry name" value="Ribosomal_uL1_CS"/>
</dbReference>
<dbReference type="GO" id="GO:1990904">
    <property type="term" value="C:ribonucleoprotein complex"/>
    <property type="evidence" value="ECO:0007669"/>
    <property type="project" value="UniProtKB-KW"/>
</dbReference>
<evidence type="ECO:0000313" key="5">
    <source>
        <dbReference type="EMBL" id="ERT04685.1"/>
    </source>
</evidence>
<evidence type="ECO:0000256" key="4">
    <source>
        <dbReference type="SAM" id="Phobius"/>
    </source>
</evidence>
<feature type="transmembrane region" description="Helical" evidence="4">
    <location>
        <begin position="29"/>
        <end position="56"/>
    </location>
</feature>
<proteinExistence type="inferred from homology"/>
<gene>
    <name evidence="5" type="ORF">M595_5384</name>
</gene>
<dbReference type="Proteomes" id="UP000017127">
    <property type="component" value="Unassembled WGS sequence"/>
</dbReference>
<keyword evidence="4" id="KW-1133">Transmembrane helix</keyword>
<dbReference type="GO" id="GO:0005840">
    <property type="term" value="C:ribosome"/>
    <property type="evidence" value="ECO:0007669"/>
    <property type="project" value="UniProtKB-KW"/>
</dbReference>
<dbReference type="OrthoDB" id="466155at2"/>
<keyword evidence="4" id="KW-0472">Membrane</keyword>
<name>U7QCC7_9CYAN</name>
<dbReference type="EMBL" id="AUZM01000085">
    <property type="protein sequence ID" value="ERT04685.1"/>
    <property type="molecule type" value="Genomic_DNA"/>
</dbReference>
<protein>
    <submittedName>
        <fullName evidence="5">Putative membrane protein</fullName>
    </submittedName>
</protein>
<accession>U7QCC7</accession>
<dbReference type="RefSeq" id="WP_023069075.1">
    <property type="nucleotide sequence ID" value="NZ_AUZM01000085.1"/>
</dbReference>
<reference evidence="5 6" key="1">
    <citation type="journal article" date="2013" name="Front. Microbiol.">
        <title>Comparative genomic analyses of the cyanobacterium, Lyngbya aestuarii BL J, a powerful hydrogen producer.</title>
        <authorList>
            <person name="Kothari A."/>
            <person name="Vaughn M."/>
            <person name="Garcia-Pichel F."/>
        </authorList>
    </citation>
    <scope>NUCLEOTIDE SEQUENCE [LARGE SCALE GENOMIC DNA]</scope>
    <source>
        <strain evidence="5 6">BL J</strain>
    </source>
</reference>
<comment type="caution">
    <text evidence="5">The sequence shown here is derived from an EMBL/GenBank/DDBJ whole genome shotgun (WGS) entry which is preliminary data.</text>
</comment>
<organism evidence="5 6">
    <name type="scientific">Lyngbya aestuarii BL J</name>
    <dbReference type="NCBI Taxonomy" id="1348334"/>
    <lineage>
        <taxon>Bacteria</taxon>
        <taxon>Bacillati</taxon>
        <taxon>Cyanobacteriota</taxon>
        <taxon>Cyanophyceae</taxon>
        <taxon>Oscillatoriophycideae</taxon>
        <taxon>Oscillatoriales</taxon>
        <taxon>Microcoleaceae</taxon>
        <taxon>Lyngbya</taxon>
    </lineage>
</organism>
<dbReference type="AlphaFoldDB" id="U7QCC7"/>
<comment type="similarity">
    <text evidence="1">Belongs to the universal ribosomal protein uL1 family.</text>
</comment>
<keyword evidence="4" id="KW-0812">Transmembrane</keyword>
<sequence length="92" mass="9536">MNELNQELLEVLNTPVIQTFWTNFITGEITLLTGIVWLVVAGSVSIFGGAIGGVLLARKDLGFGLAASIGGLFGPVGVLPAIAIGLIVLKFV</sequence>
<feature type="transmembrane region" description="Helical" evidence="4">
    <location>
        <begin position="63"/>
        <end position="89"/>
    </location>
</feature>
<keyword evidence="6" id="KW-1185">Reference proteome</keyword>
<keyword evidence="2" id="KW-0689">Ribosomal protein</keyword>
<keyword evidence="3" id="KW-0687">Ribonucleoprotein</keyword>
<dbReference type="PROSITE" id="PS01199">
    <property type="entry name" value="RIBOSOMAL_L1"/>
    <property type="match status" value="1"/>
</dbReference>
<evidence type="ECO:0000256" key="1">
    <source>
        <dbReference type="ARBA" id="ARBA00010531"/>
    </source>
</evidence>
<evidence type="ECO:0000256" key="2">
    <source>
        <dbReference type="ARBA" id="ARBA00022980"/>
    </source>
</evidence>
<evidence type="ECO:0000313" key="6">
    <source>
        <dbReference type="Proteomes" id="UP000017127"/>
    </source>
</evidence>